<accession>A0A146HFK8</accession>
<dbReference type="SUPFAM" id="SSF143113">
    <property type="entry name" value="NAP-like"/>
    <property type="match status" value="1"/>
</dbReference>
<dbReference type="OrthoDB" id="19419at2759"/>
<keyword evidence="4" id="KW-1185">Reference proteome</keyword>
<dbReference type="Gene3D" id="3.30.1120.90">
    <property type="entry name" value="Nucleosome assembly protein"/>
    <property type="match status" value="1"/>
</dbReference>
<dbReference type="GO" id="GO:0006334">
    <property type="term" value="P:nucleosome assembly"/>
    <property type="evidence" value="ECO:0007669"/>
    <property type="project" value="InterPro"/>
</dbReference>
<name>A0A146HFK8_MYCCL</name>
<gene>
    <name evidence="3" type="ORF">HMN09_00603500</name>
</gene>
<dbReference type="GO" id="GO:0005634">
    <property type="term" value="C:nucleus"/>
    <property type="evidence" value="ECO:0007669"/>
    <property type="project" value="InterPro"/>
</dbReference>
<dbReference type="InterPro" id="IPR002164">
    <property type="entry name" value="NAP_family"/>
</dbReference>
<organism evidence="3 4">
    <name type="scientific">Mycena chlorophos</name>
    <name type="common">Agaric fungus</name>
    <name type="synonym">Agaricus chlorophos</name>
    <dbReference type="NCBI Taxonomy" id="658473"/>
    <lineage>
        <taxon>Eukaryota</taxon>
        <taxon>Fungi</taxon>
        <taxon>Dikarya</taxon>
        <taxon>Basidiomycota</taxon>
        <taxon>Agaricomycotina</taxon>
        <taxon>Agaricomycetes</taxon>
        <taxon>Agaricomycetidae</taxon>
        <taxon>Agaricales</taxon>
        <taxon>Marasmiineae</taxon>
        <taxon>Mycenaceae</taxon>
        <taxon>Mycena</taxon>
    </lineage>
</organism>
<evidence type="ECO:0000256" key="2">
    <source>
        <dbReference type="RuleBase" id="RU003876"/>
    </source>
</evidence>
<proteinExistence type="inferred from homology"/>
<dbReference type="Proteomes" id="UP000613580">
    <property type="component" value="Unassembled WGS sequence"/>
</dbReference>
<evidence type="ECO:0000313" key="4">
    <source>
        <dbReference type="Proteomes" id="UP000613580"/>
    </source>
</evidence>
<protein>
    <submittedName>
        <fullName evidence="3">Uncharacterized protein</fullName>
    </submittedName>
</protein>
<comment type="similarity">
    <text evidence="1 2">Belongs to the nucleosome assembly protein (NAP) family.</text>
</comment>
<dbReference type="AlphaFoldDB" id="A0A146HFK8"/>
<dbReference type="Pfam" id="PF00956">
    <property type="entry name" value="NAP"/>
    <property type="match status" value="1"/>
</dbReference>
<dbReference type="EMBL" id="JACAZE010000007">
    <property type="protein sequence ID" value="KAF7310607.1"/>
    <property type="molecule type" value="Genomic_DNA"/>
</dbReference>
<dbReference type="PANTHER" id="PTHR11875">
    <property type="entry name" value="TESTIS-SPECIFIC Y-ENCODED PROTEIN"/>
    <property type="match status" value="1"/>
</dbReference>
<comment type="caution">
    <text evidence="3">The sequence shown here is derived from an EMBL/GenBank/DDBJ whole genome shotgun (WGS) entry which is preliminary data.</text>
</comment>
<dbReference type="InterPro" id="IPR037231">
    <property type="entry name" value="NAP-like_sf"/>
</dbReference>
<sequence>MAKGVKRASPGADEEKNPLANVELSDEDAKSLQQAQRDLGRVELAMDRLTQAKIVPAYERRREIVKKIAKFWPVALMNNSHFAFFAQHSADQLAISYIEDVWVARDPVEPRCFTIEFHFKENPFFTNTVLKKEYKYLAPPPNAENDKQDENGVSETMLDFSWERDVQPQAFKIDWKEADKALTKLYPGDTPEDEDEEPVEPGSFFNFFEKAADGAELGMTIASEIFPEAIEYFLGQAGGDEDDSIDSDEEDDDDEAEEIDLEKPRPKKQKI</sequence>
<evidence type="ECO:0000313" key="3">
    <source>
        <dbReference type="EMBL" id="KAF7310607.1"/>
    </source>
</evidence>
<reference evidence="3" key="1">
    <citation type="submission" date="2020-05" db="EMBL/GenBank/DDBJ databases">
        <title>Mycena genomes resolve the evolution of fungal bioluminescence.</title>
        <authorList>
            <person name="Tsai I.J."/>
        </authorList>
    </citation>
    <scope>NUCLEOTIDE SEQUENCE</scope>
    <source>
        <strain evidence="3">110903Hualien_Pintung</strain>
    </source>
</reference>
<evidence type="ECO:0000256" key="1">
    <source>
        <dbReference type="ARBA" id="ARBA00009947"/>
    </source>
</evidence>